<dbReference type="AlphaFoldDB" id="A0A7W9JK12"/>
<keyword evidence="1" id="KW-0813">Transport</keyword>
<protein>
    <recommendedName>
        <fullName evidence="1">Probable queuosine precursor transporter</fullName>
        <shortName evidence="1">Q precursor transporter</shortName>
    </recommendedName>
</protein>
<feature type="transmembrane region" description="Helical" evidence="1">
    <location>
        <begin position="212"/>
        <end position="230"/>
    </location>
</feature>
<dbReference type="RefSeq" id="WP_338104329.1">
    <property type="nucleotide sequence ID" value="NZ_BAABAG010000012.1"/>
</dbReference>
<keyword evidence="1" id="KW-0472">Membrane</keyword>
<feature type="transmembrane region" description="Helical" evidence="1">
    <location>
        <begin position="100"/>
        <end position="120"/>
    </location>
</feature>
<gene>
    <name evidence="2" type="ORF">HDA33_001927</name>
</gene>
<feature type="transmembrane region" description="Helical" evidence="1">
    <location>
        <begin position="172"/>
        <end position="200"/>
    </location>
</feature>
<dbReference type="InterPro" id="IPR003744">
    <property type="entry name" value="YhhQ"/>
</dbReference>
<comment type="caution">
    <text evidence="2">The sequence shown here is derived from an EMBL/GenBank/DDBJ whole genome shotgun (WGS) entry which is preliminary data.</text>
</comment>
<accession>A0A7W9JK12</accession>
<evidence type="ECO:0000256" key="1">
    <source>
        <dbReference type="HAMAP-Rule" id="MF_02088"/>
    </source>
</evidence>
<keyword evidence="1" id="KW-1003">Cell membrane</keyword>
<dbReference type="EMBL" id="JACHMW010000001">
    <property type="protein sequence ID" value="MBB5849363.1"/>
    <property type="molecule type" value="Genomic_DNA"/>
</dbReference>
<sequence>MNTTDTPTTDRPVSGQGTPAFARVPASHYDLFVGVFVALLILSGVTAAKLFYGPTVPVLSDVFYGGGPLIFDGGAFLFPFAYIIGDILAEVYGWRRARRAILLGFAMLVLAALTYTLVSWTTPVEGFEVWDQALAPMLRITVAGFVAFLAGSLINATIVVRLKERMRERHVAFRLILSTIVGQFFDTLIFCTIAFAGTITLLELANYTFTGFLYKTLVEILIVPITLLVIRRVKASEPTYRPASSPARAAADAA</sequence>
<dbReference type="GO" id="GO:0005886">
    <property type="term" value="C:plasma membrane"/>
    <property type="evidence" value="ECO:0007669"/>
    <property type="project" value="UniProtKB-SubCell"/>
</dbReference>
<dbReference type="NCBIfam" id="TIGR00697">
    <property type="entry name" value="queuosine precursor transporter"/>
    <property type="match status" value="1"/>
</dbReference>
<comment type="similarity">
    <text evidence="1">Belongs to the vitamin uptake transporter (VUT/ECF) (TC 2.A.88) family. Q precursor transporter subfamily.</text>
</comment>
<feature type="transmembrane region" description="Helical" evidence="1">
    <location>
        <begin position="31"/>
        <end position="52"/>
    </location>
</feature>
<dbReference type="PANTHER" id="PTHR34300">
    <property type="entry name" value="QUEUOSINE PRECURSOR TRANSPORTER-RELATED"/>
    <property type="match status" value="1"/>
</dbReference>
<dbReference type="Proteomes" id="UP000567246">
    <property type="component" value="Unassembled WGS sequence"/>
</dbReference>
<feature type="transmembrane region" description="Helical" evidence="1">
    <location>
        <begin position="64"/>
        <end position="88"/>
    </location>
</feature>
<evidence type="ECO:0000313" key="2">
    <source>
        <dbReference type="EMBL" id="MBB5849363.1"/>
    </source>
</evidence>
<keyword evidence="1" id="KW-1133">Transmembrane helix</keyword>
<dbReference type="PANTHER" id="PTHR34300:SF2">
    <property type="entry name" value="QUEUOSINE PRECURSOR TRANSPORTER-RELATED"/>
    <property type="match status" value="1"/>
</dbReference>
<dbReference type="Pfam" id="PF02592">
    <property type="entry name" value="Vut_1"/>
    <property type="match status" value="1"/>
</dbReference>
<comment type="subcellular location">
    <subcellularLocation>
        <location evidence="1">Cell membrane</location>
        <topology evidence="1">Multi-pass membrane protein</topology>
    </subcellularLocation>
</comment>
<dbReference type="HAMAP" id="MF_02088">
    <property type="entry name" value="Q_prec_transport"/>
    <property type="match status" value="1"/>
</dbReference>
<reference evidence="2 3" key="1">
    <citation type="submission" date="2020-08" db="EMBL/GenBank/DDBJ databases">
        <title>Sequencing the genomes of 1000 actinobacteria strains.</title>
        <authorList>
            <person name="Klenk H.-P."/>
        </authorList>
    </citation>
    <scope>NUCLEOTIDE SEQUENCE [LARGE SCALE GENOMIC DNA]</scope>
    <source>
        <strain evidence="2 3">DSM 17945</strain>
    </source>
</reference>
<dbReference type="GO" id="GO:0022857">
    <property type="term" value="F:transmembrane transporter activity"/>
    <property type="evidence" value="ECO:0007669"/>
    <property type="project" value="UniProtKB-UniRule"/>
</dbReference>
<feature type="transmembrane region" description="Helical" evidence="1">
    <location>
        <begin position="140"/>
        <end position="160"/>
    </location>
</feature>
<evidence type="ECO:0000313" key="3">
    <source>
        <dbReference type="Proteomes" id="UP000567246"/>
    </source>
</evidence>
<organism evidence="2 3">
    <name type="scientific">Micrococcus endophyticus</name>
    <dbReference type="NCBI Taxonomy" id="455343"/>
    <lineage>
        <taxon>Bacteria</taxon>
        <taxon>Bacillati</taxon>
        <taxon>Actinomycetota</taxon>
        <taxon>Actinomycetes</taxon>
        <taxon>Micrococcales</taxon>
        <taxon>Micrococcaceae</taxon>
        <taxon>Micrococcus</taxon>
    </lineage>
</organism>
<proteinExistence type="inferred from homology"/>
<comment type="function">
    <text evidence="1">Involved in the import of queuosine (Q) precursors, required for Q precursor salvage.</text>
</comment>
<keyword evidence="3" id="KW-1185">Reference proteome</keyword>
<name>A0A7W9JK12_9MICC</name>
<keyword evidence="1" id="KW-0812">Transmembrane</keyword>